<evidence type="ECO:0000313" key="6">
    <source>
        <dbReference type="EMBL" id="AEE61795.1"/>
    </source>
</evidence>
<sequence length="328" mass="36802">MMEFSVLTLLLLAVGALTILFFFLDLIWSLLQVARAVLAPLFLPNEENALARKYGAWALITGSTDGIGKAYAFELAKRGVNVILVSRSLEKLSRTQKEIESLHHVKTKIIQADFSLGKKAVDAVKEAVGTVHVGILVNNVGKQYEYPMYLGEVPEEELWDIIKINVGAVTLMCRAFIEDMAKMGRGAIVNISSGSELQPLPLMNVYAASKTYIKNFTQALRYEYGDRGITVQHLAPMFVATKMNHFSAKIYQKSLFVPDPETYSRYAVSVLGKLDESSGYWAHGIQTFFTTLPPVWIRMYIGGYMNKIFRQDYLKSEALRATQIHVKN</sequence>
<dbReference type="PIRSF" id="PIRSF000126">
    <property type="entry name" value="11-beta-HSD1"/>
    <property type="match status" value="1"/>
</dbReference>
<dbReference type="OrthoDB" id="5545019at2759"/>
<dbReference type="InterPro" id="IPR052149">
    <property type="entry name" value="17-beta-HSD3-like"/>
</dbReference>
<dbReference type="PANTHER" id="PTHR44889">
    <property type="entry name" value="INACTIVE HYDROXYSTEROID DEHYDROGENASE-LIKE PROTEIN 1"/>
    <property type="match status" value="1"/>
</dbReference>
<dbReference type="SUPFAM" id="SSF51735">
    <property type="entry name" value="NAD(P)-binding Rossmann-fold domains"/>
    <property type="match status" value="1"/>
</dbReference>
<keyword evidence="4" id="KW-0496">Mitochondrion</keyword>
<dbReference type="FunFam" id="3.40.50.720:FF:000137">
    <property type="entry name" value="Hydroxysteroid (17-beta) dehydrogenase 3"/>
    <property type="match status" value="1"/>
</dbReference>
<evidence type="ECO:0008006" key="7">
    <source>
        <dbReference type="Google" id="ProtNLM"/>
    </source>
</evidence>
<dbReference type="InterPro" id="IPR002347">
    <property type="entry name" value="SDR_fam"/>
</dbReference>
<keyword evidence="2" id="KW-0521">NADP</keyword>
<dbReference type="PRINTS" id="PR00080">
    <property type="entry name" value="SDRFAMILY"/>
</dbReference>
<comment type="similarity">
    <text evidence="5">Belongs to the short-chain dehydrogenases/reductases (SDR) family. 17-beta-HSD 3 subfamily.</text>
</comment>
<organism evidence="6">
    <name type="scientific">Dendroctonus ponderosae</name>
    <name type="common">Mountain pine beetle</name>
    <dbReference type="NCBI Taxonomy" id="77166"/>
    <lineage>
        <taxon>Eukaryota</taxon>
        <taxon>Metazoa</taxon>
        <taxon>Ecdysozoa</taxon>
        <taxon>Arthropoda</taxon>
        <taxon>Hexapoda</taxon>
        <taxon>Insecta</taxon>
        <taxon>Pterygota</taxon>
        <taxon>Neoptera</taxon>
        <taxon>Endopterygota</taxon>
        <taxon>Coleoptera</taxon>
        <taxon>Polyphaga</taxon>
        <taxon>Cucujiformia</taxon>
        <taxon>Curculionidae</taxon>
        <taxon>Scolytinae</taxon>
        <taxon>Dendroctonus</taxon>
    </lineage>
</organism>
<dbReference type="Gene3D" id="3.40.50.720">
    <property type="entry name" value="NAD(P)-binding Rossmann-like Domain"/>
    <property type="match status" value="1"/>
</dbReference>
<name>J3JUC0_DENPD</name>
<dbReference type="GO" id="GO:0016491">
    <property type="term" value="F:oxidoreductase activity"/>
    <property type="evidence" value="ECO:0007669"/>
    <property type="project" value="UniProtKB-KW"/>
</dbReference>
<evidence type="ECO:0000256" key="4">
    <source>
        <dbReference type="ARBA" id="ARBA00023128"/>
    </source>
</evidence>
<dbReference type="GO" id="GO:0005739">
    <property type="term" value="C:mitochondrion"/>
    <property type="evidence" value="ECO:0007669"/>
    <property type="project" value="UniProtKB-SubCell"/>
</dbReference>
<evidence type="ECO:0000256" key="1">
    <source>
        <dbReference type="ARBA" id="ARBA00004173"/>
    </source>
</evidence>
<accession>J3JUC0</accession>
<keyword evidence="3" id="KW-0560">Oxidoreductase</keyword>
<dbReference type="Pfam" id="PF00106">
    <property type="entry name" value="adh_short"/>
    <property type="match status" value="1"/>
</dbReference>
<dbReference type="InterPro" id="IPR036291">
    <property type="entry name" value="NAD(P)-bd_dom_sf"/>
</dbReference>
<comment type="subcellular location">
    <subcellularLocation>
        <location evidence="1">Mitochondrion</location>
    </subcellularLocation>
</comment>
<dbReference type="PANTHER" id="PTHR44889:SF1">
    <property type="entry name" value="INACTIVE HYDROXYSTEROID DEHYDROGENASE-LIKE PROTEIN 1"/>
    <property type="match status" value="1"/>
</dbReference>
<dbReference type="HOGENOM" id="CLU_010194_38_0_1"/>
<protein>
    <recommendedName>
        <fullName evidence="7">Inactive hydroxysteroid dehydrogenase-like protein 1</fullName>
    </recommendedName>
</protein>
<dbReference type="InterPro" id="IPR020904">
    <property type="entry name" value="Sc_DH/Rdtase_CS"/>
</dbReference>
<dbReference type="CDD" id="cd05356">
    <property type="entry name" value="17beta-HSD1_like_SDR_c"/>
    <property type="match status" value="1"/>
</dbReference>
<dbReference type="PROSITE" id="PS00061">
    <property type="entry name" value="ADH_SHORT"/>
    <property type="match status" value="1"/>
</dbReference>
<proteinExistence type="evidence at transcript level"/>
<dbReference type="PRINTS" id="PR00081">
    <property type="entry name" value="GDHRDH"/>
</dbReference>
<reference evidence="6" key="1">
    <citation type="journal article" date="2012" name="Insect Biochem. Mol. Biol.">
        <title>Transcriptome and full-length cDNA resources for the mountain pine beetle, Dendroctonus ponderosae Hopkins, a major insect pest of pine forests.</title>
        <authorList>
            <person name="Keeling C.I."/>
            <person name="Henderson H."/>
            <person name="Li M."/>
            <person name="Yuen M."/>
            <person name="Clark E.L."/>
            <person name="Fraser J.D."/>
            <person name="Huber D.P."/>
            <person name="Liao N.Y."/>
            <person name="Roderick Docking T."/>
            <person name="Birol I."/>
            <person name="Chan S.K."/>
            <person name="Taylor G.A."/>
            <person name="Palmquist D."/>
            <person name="Jones S.J."/>
            <person name="Bohlmann J."/>
        </authorList>
    </citation>
    <scope>NUCLEOTIDE SEQUENCE</scope>
    <source>
        <tissue evidence="6">Pupae</tissue>
    </source>
</reference>
<evidence type="ECO:0000256" key="2">
    <source>
        <dbReference type="ARBA" id="ARBA00022857"/>
    </source>
</evidence>
<evidence type="ECO:0000256" key="5">
    <source>
        <dbReference type="ARBA" id="ARBA00038261"/>
    </source>
</evidence>
<dbReference type="AlphaFoldDB" id="J3JUC0"/>
<dbReference type="EMBL" id="BT126833">
    <property type="protein sequence ID" value="AEE61795.1"/>
    <property type="molecule type" value="mRNA"/>
</dbReference>
<evidence type="ECO:0000256" key="3">
    <source>
        <dbReference type="ARBA" id="ARBA00023002"/>
    </source>
</evidence>